<dbReference type="AlphaFoldDB" id="A0A3L8PM91"/>
<dbReference type="PANTHER" id="PTHR42792:SF1">
    <property type="entry name" value="FLAGELLAR HOOK-ASSOCIATED PROTEIN 3"/>
    <property type="match status" value="1"/>
</dbReference>
<dbReference type="RefSeq" id="WP_121793462.1">
    <property type="nucleotide sequence ID" value="NZ_RDBF01000003.1"/>
</dbReference>
<dbReference type="InterPro" id="IPR001029">
    <property type="entry name" value="Flagellin_N"/>
</dbReference>
<comment type="caution">
    <text evidence="3">The sequence shown here is derived from an EMBL/GenBank/DDBJ whole genome shotgun (WGS) entry which is preliminary data.</text>
</comment>
<organism evidence="3 4">
    <name type="scientific">Aeromicrobium phragmitis</name>
    <dbReference type="NCBI Taxonomy" id="2478914"/>
    <lineage>
        <taxon>Bacteria</taxon>
        <taxon>Bacillati</taxon>
        <taxon>Actinomycetota</taxon>
        <taxon>Actinomycetes</taxon>
        <taxon>Propionibacteriales</taxon>
        <taxon>Nocardioidaceae</taxon>
        <taxon>Aeromicrobium</taxon>
    </lineage>
</organism>
<keyword evidence="4" id="KW-1185">Reference proteome</keyword>
<dbReference type="GO" id="GO:0009424">
    <property type="term" value="C:bacterial-type flagellum hook"/>
    <property type="evidence" value="ECO:0007669"/>
    <property type="project" value="InterPro"/>
</dbReference>
<accession>A0A3L8PM91</accession>
<dbReference type="EMBL" id="RDBF01000003">
    <property type="protein sequence ID" value="RLV56455.1"/>
    <property type="molecule type" value="Genomic_DNA"/>
</dbReference>
<feature type="domain" description="Flagellin N-terminal" evidence="2">
    <location>
        <begin position="6"/>
        <end position="132"/>
    </location>
</feature>
<protein>
    <submittedName>
        <fullName evidence="3">Flagellar hook-associated protein 3</fullName>
    </submittedName>
</protein>
<evidence type="ECO:0000256" key="1">
    <source>
        <dbReference type="SAM" id="MobiDB-lite"/>
    </source>
</evidence>
<evidence type="ECO:0000313" key="3">
    <source>
        <dbReference type="EMBL" id="RLV56455.1"/>
    </source>
</evidence>
<dbReference type="GO" id="GO:0005198">
    <property type="term" value="F:structural molecule activity"/>
    <property type="evidence" value="ECO:0007669"/>
    <property type="project" value="InterPro"/>
</dbReference>
<dbReference type="SUPFAM" id="SSF64518">
    <property type="entry name" value="Phase 1 flagellin"/>
    <property type="match status" value="1"/>
</dbReference>
<keyword evidence="3" id="KW-0969">Cilium</keyword>
<dbReference type="Gene3D" id="1.20.1330.10">
    <property type="entry name" value="f41 fragment of flagellin, N-terminal domain"/>
    <property type="match status" value="1"/>
</dbReference>
<dbReference type="Pfam" id="PF00669">
    <property type="entry name" value="Flagellin_N"/>
    <property type="match status" value="1"/>
</dbReference>
<dbReference type="GO" id="GO:0071973">
    <property type="term" value="P:bacterial-type flagellum-dependent cell motility"/>
    <property type="evidence" value="ECO:0007669"/>
    <property type="project" value="InterPro"/>
</dbReference>
<proteinExistence type="predicted"/>
<evidence type="ECO:0000313" key="4">
    <source>
        <dbReference type="Proteomes" id="UP000282515"/>
    </source>
</evidence>
<gene>
    <name evidence="3" type="primary">flgL</name>
    <name evidence="3" type="ORF">D9V41_05095</name>
</gene>
<dbReference type="OrthoDB" id="9758307at2"/>
<sequence length="296" mass="31329">MAISRVTHQMMTQRAGSNLQNNLQRLAEIQEHLSTGRRLNRPSDSPTDASTAMRLRSSLADHHQYVRNAEDGLGWLGQIDSTLQGVSTAVRRAYDLALQGSNTGSMGDQAREALAQEIDQIREGIIDSANTTYLDRPVFGGLTPGSVAYDADGQFVGTPGAVERTVADGVTIRVDADAAATFGPPGASVFDVLADLSTALRNNDADAIAQGVDASKAALDRITSSLSEVGLRYARVDQAAQSARDAVLDLTSSLSGVESADLPSTLVELQMQEVAYQAALAATARVLQPSLVSFLR</sequence>
<reference evidence="3 4" key="1">
    <citation type="submission" date="2018-10" db="EMBL/GenBank/DDBJ databases">
        <title>Aeromicrobium sp. 9W16Y-2 whole genome shotgun sequence.</title>
        <authorList>
            <person name="Li F."/>
        </authorList>
    </citation>
    <scope>NUCLEOTIDE SEQUENCE [LARGE SCALE GENOMIC DNA]</scope>
    <source>
        <strain evidence="3 4">9W16Y-2</strain>
    </source>
</reference>
<feature type="region of interest" description="Disordered" evidence="1">
    <location>
        <begin position="32"/>
        <end position="52"/>
    </location>
</feature>
<dbReference type="PANTHER" id="PTHR42792">
    <property type="entry name" value="FLAGELLIN"/>
    <property type="match status" value="1"/>
</dbReference>
<evidence type="ECO:0000259" key="2">
    <source>
        <dbReference type="Pfam" id="PF00669"/>
    </source>
</evidence>
<name>A0A3L8PM91_9ACTN</name>
<dbReference type="InterPro" id="IPR013384">
    <property type="entry name" value="Flagell_FlgL"/>
</dbReference>
<dbReference type="Proteomes" id="UP000282515">
    <property type="component" value="Unassembled WGS sequence"/>
</dbReference>
<keyword evidence="3" id="KW-0966">Cell projection</keyword>
<dbReference type="InterPro" id="IPR001492">
    <property type="entry name" value="Flagellin"/>
</dbReference>
<dbReference type="NCBIfam" id="TIGR02550">
    <property type="entry name" value="flagell_flgL"/>
    <property type="match status" value="1"/>
</dbReference>
<keyword evidence="3" id="KW-0282">Flagellum</keyword>